<reference evidence="6 7" key="1">
    <citation type="submission" date="2019-02" db="EMBL/GenBank/DDBJ databases">
        <title>Deep-cultivation of Planctomycetes and their phenomic and genomic characterization uncovers novel biology.</title>
        <authorList>
            <person name="Wiegand S."/>
            <person name="Jogler M."/>
            <person name="Boedeker C."/>
            <person name="Pinto D."/>
            <person name="Vollmers J."/>
            <person name="Rivas-Marin E."/>
            <person name="Kohn T."/>
            <person name="Peeters S.H."/>
            <person name="Heuer A."/>
            <person name="Rast P."/>
            <person name="Oberbeckmann S."/>
            <person name="Bunk B."/>
            <person name="Jeske O."/>
            <person name="Meyerdierks A."/>
            <person name="Storesund J.E."/>
            <person name="Kallscheuer N."/>
            <person name="Luecker S."/>
            <person name="Lage O.M."/>
            <person name="Pohl T."/>
            <person name="Merkel B.J."/>
            <person name="Hornburger P."/>
            <person name="Mueller R.-W."/>
            <person name="Bruemmer F."/>
            <person name="Labrenz M."/>
            <person name="Spormann A.M."/>
            <person name="Op Den Camp H."/>
            <person name="Overmann J."/>
            <person name="Amann R."/>
            <person name="Jetten M.S.M."/>
            <person name="Mascher T."/>
            <person name="Medema M.H."/>
            <person name="Devos D.P."/>
            <person name="Kaster A.-K."/>
            <person name="Ovreas L."/>
            <person name="Rohde M."/>
            <person name="Galperin M.Y."/>
            <person name="Jogler C."/>
        </authorList>
    </citation>
    <scope>NUCLEOTIDE SEQUENCE [LARGE SCALE GENOMIC DNA]</scope>
    <source>
        <strain evidence="6 7">KOR42</strain>
    </source>
</reference>
<dbReference type="SUPFAM" id="SSF46626">
    <property type="entry name" value="Cytochrome c"/>
    <property type="match status" value="1"/>
</dbReference>
<dbReference type="PROSITE" id="PS51007">
    <property type="entry name" value="CYTC"/>
    <property type="match status" value="1"/>
</dbReference>
<organism evidence="6 7">
    <name type="scientific">Thalassoglobus neptunius</name>
    <dbReference type="NCBI Taxonomy" id="1938619"/>
    <lineage>
        <taxon>Bacteria</taxon>
        <taxon>Pseudomonadati</taxon>
        <taxon>Planctomycetota</taxon>
        <taxon>Planctomycetia</taxon>
        <taxon>Planctomycetales</taxon>
        <taxon>Planctomycetaceae</taxon>
        <taxon>Thalassoglobus</taxon>
    </lineage>
</organism>
<keyword evidence="2 4" id="KW-0479">Metal-binding</keyword>
<dbReference type="RefSeq" id="WP_146511741.1">
    <property type="nucleotide sequence ID" value="NZ_SIHI01000029.1"/>
</dbReference>
<dbReference type="InterPro" id="IPR036909">
    <property type="entry name" value="Cyt_c-like_dom_sf"/>
</dbReference>
<dbReference type="Gene3D" id="2.120.10.30">
    <property type="entry name" value="TolB, C-terminal domain"/>
    <property type="match status" value="1"/>
</dbReference>
<proteinExistence type="predicted"/>
<dbReference type="SUPFAM" id="SSF63829">
    <property type="entry name" value="Calcium-dependent phosphotriesterase"/>
    <property type="match status" value="1"/>
</dbReference>
<dbReference type="GO" id="GO:0009055">
    <property type="term" value="F:electron transfer activity"/>
    <property type="evidence" value="ECO:0007669"/>
    <property type="project" value="InterPro"/>
</dbReference>
<dbReference type="InterPro" id="IPR016024">
    <property type="entry name" value="ARM-type_fold"/>
</dbReference>
<dbReference type="InterPro" id="IPR013427">
    <property type="entry name" value="Haem-bd_dom_put"/>
</dbReference>
<accession>A0A5C5W8J2</accession>
<dbReference type="Gene3D" id="1.25.10.10">
    <property type="entry name" value="Leucine-rich Repeat Variant"/>
    <property type="match status" value="1"/>
</dbReference>
<name>A0A5C5W8J2_9PLAN</name>
<dbReference type="SUPFAM" id="SSF48371">
    <property type="entry name" value="ARM repeat"/>
    <property type="match status" value="1"/>
</dbReference>
<gene>
    <name evidence="6" type="ORF">KOR42_43800</name>
</gene>
<keyword evidence="3 4" id="KW-0408">Iron</keyword>
<dbReference type="InterPro" id="IPR011042">
    <property type="entry name" value="6-blade_b-propeller_TolB-like"/>
</dbReference>
<dbReference type="InterPro" id="IPR011989">
    <property type="entry name" value="ARM-like"/>
</dbReference>
<dbReference type="Proteomes" id="UP000317243">
    <property type="component" value="Unassembled WGS sequence"/>
</dbReference>
<dbReference type="Gene3D" id="1.10.760.10">
    <property type="entry name" value="Cytochrome c-like domain"/>
    <property type="match status" value="1"/>
</dbReference>
<dbReference type="OrthoDB" id="228131at2"/>
<evidence type="ECO:0000256" key="2">
    <source>
        <dbReference type="ARBA" id="ARBA00022723"/>
    </source>
</evidence>
<feature type="domain" description="Cytochrome c" evidence="5">
    <location>
        <begin position="863"/>
        <end position="978"/>
    </location>
</feature>
<keyword evidence="1 4" id="KW-0349">Heme</keyword>
<comment type="caution">
    <text evidence="6">The sequence shown here is derived from an EMBL/GenBank/DDBJ whole genome shotgun (WGS) entry which is preliminary data.</text>
</comment>
<dbReference type="AlphaFoldDB" id="A0A5C5W8J2"/>
<evidence type="ECO:0000256" key="1">
    <source>
        <dbReference type="ARBA" id="ARBA00022617"/>
    </source>
</evidence>
<dbReference type="GO" id="GO:0046872">
    <property type="term" value="F:metal ion binding"/>
    <property type="evidence" value="ECO:0007669"/>
    <property type="project" value="UniProtKB-KW"/>
</dbReference>
<protein>
    <recommendedName>
        <fullName evidence="5">Cytochrome c domain-containing protein</fullName>
    </recommendedName>
</protein>
<dbReference type="GO" id="GO:0020037">
    <property type="term" value="F:heme binding"/>
    <property type="evidence" value="ECO:0007669"/>
    <property type="project" value="InterPro"/>
</dbReference>
<dbReference type="Pfam" id="PF23500">
    <property type="entry name" value="DUF7133"/>
    <property type="match status" value="2"/>
</dbReference>
<keyword evidence="7" id="KW-1185">Reference proteome</keyword>
<evidence type="ECO:0000313" key="6">
    <source>
        <dbReference type="EMBL" id="TWT46341.1"/>
    </source>
</evidence>
<dbReference type="NCBIfam" id="TIGR02604">
    <property type="entry name" value="Piru_Ver_Nterm"/>
    <property type="match status" value="1"/>
</dbReference>
<evidence type="ECO:0000256" key="4">
    <source>
        <dbReference type="PROSITE-ProRule" id="PRU00433"/>
    </source>
</evidence>
<evidence type="ECO:0000259" key="5">
    <source>
        <dbReference type="PROSITE" id="PS51007"/>
    </source>
</evidence>
<dbReference type="NCBIfam" id="TIGR02603">
    <property type="entry name" value="CxxCH_TIGR02603"/>
    <property type="match status" value="1"/>
</dbReference>
<sequence length="1139" mass="125773">MNRTSHTLVVPVLLLLVEFGLAAVAFAQDAAGIKSANLKGADIDLMNNHDPASQLATFDLLPDYQVNLFAADPMFANPVHMHWDSRGRLWVACSWAYPQLKPGEVANDKIIILEDTDDDGVADKSTVFADGLYLPTGIELANGGCYVAQSPDVFFLKDTDEDDVADVKELVLTGFGIEDSHHSISAWRRGPGGWIYFQEGIFLHAQVETQYGVLRNFNGGVYQFNPRTLELRMFCRGTGGNPWGHVFDRWGQSFMVNNPRIMYLSPATGNSGEAVRVQPLISTEKQCGGDLATGTHVGDDLRGQLLTGRFKSRTVVRYQLIEDGAGFRANVLEPLISSRHPNFRPVDVKIGPDGAIYVADWYNSIINHAQHDFRDPRRDHDHDHGRIWRITHKERPLASKPKLVGISIEELIENLKSEEAWTRHQARKELSERDPDEVLAGLELWVESLDRDDPNYDHQIVEAMWACQNVERVSEDILKRVLAANDGHARSAGARVIRYWHSELSDPVGMIAVAAADPFPRTRMEAVLSAGFIPRADAFLAALNSLDHPGDPVLDQALPQTMAALEPYWQPLLDAGKLRFAKSTHRDFVERNAGLGFQRRLREYLNDESPSDPDTASIQSQLQREGSDDDLIAVVNALSRDGGLKSETATIAMLETLQQMSTRDASRSLRREFRGLRKLIAHENESIAIRTAETLGSWRIAGRDELSMLQNDDVRFDVKLALAVALSTTSKNRYEKPLLDLIETGDIDTRYAAVAGIAQVDLTQGVAAAANLFEEDPQHVDAARLIKFLLLRQNGGRLLSEELQDVKIHPEFLASVSSFHRETGLLPGELVDLFSTLKPEESLTAMLLAEDIDGLALEAEKSGDPARGELIYRRMSTACTRCHAIGSAGAEIGPNLVGVGAAAKTKYLVQSILEPNAAIAEHYEARTFLLATGKVLTGIVTFRNEDEVIIRDSSESGKEIRIATSDIEDEVPSTSLMPGGLADQLRDRQEFLDLVKFLSELGKPGPYANDESPVIRKWQVVTSDESDDVPSSDAEWTTAYSKVNGELPLDDYTTDGKVFLRGTVNVLVPGNAQLKLNSSKGLALWIDGSEVNDVDAPIELAKGRCLLVFSIDREKRQTGLRVELQSLNGEGVFQPEGGF</sequence>
<dbReference type="InterPro" id="IPR009056">
    <property type="entry name" value="Cyt_c-like_dom"/>
</dbReference>
<dbReference type="EMBL" id="SIHI01000029">
    <property type="protein sequence ID" value="TWT46341.1"/>
    <property type="molecule type" value="Genomic_DNA"/>
</dbReference>
<dbReference type="PANTHER" id="PTHR33546:SF1">
    <property type="entry name" value="LARGE, MULTIFUNCTIONAL SECRETED PROTEIN"/>
    <property type="match status" value="1"/>
</dbReference>
<evidence type="ECO:0000313" key="7">
    <source>
        <dbReference type="Proteomes" id="UP000317243"/>
    </source>
</evidence>
<dbReference type="PANTHER" id="PTHR33546">
    <property type="entry name" value="LARGE, MULTIFUNCTIONAL SECRETED PROTEIN-RELATED"/>
    <property type="match status" value="1"/>
</dbReference>
<dbReference type="InterPro" id="IPR055557">
    <property type="entry name" value="DUF7133"/>
</dbReference>
<dbReference type="InterPro" id="IPR013428">
    <property type="entry name" value="Membrane-bound_put_N"/>
</dbReference>
<evidence type="ECO:0000256" key="3">
    <source>
        <dbReference type="ARBA" id="ARBA00023004"/>
    </source>
</evidence>